<dbReference type="Pfam" id="PF00501">
    <property type="entry name" value="AMP-binding"/>
    <property type="match status" value="1"/>
</dbReference>
<dbReference type="STRING" id="1047168.A0A0F4GYV0"/>
<dbReference type="Proteomes" id="UP000033647">
    <property type="component" value="Unassembled WGS sequence"/>
</dbReference>
<organism evidence="4 5">
    <name type="scientific">Zymoseptoria brevis</name>
    <dbReference type="NCBI Taxonomy" id="1047168"/>
    <lineage>
        <taxon>Eukaryota</taxon>
        <taxon>Fungi</taxon>
        <taxon>Dikarya</taxon>
        <taxon>Ascomycota</taxon>
        <taxon>Pezizomycotina</taxon>
        <taxon>Dothideomycetes</taxon>
        <taxon>Dothideomycetidae</taxon>
        <taxon>Mycosphaerellales</taxon>
        <taxon>Mycosphaerellaceae</taxon>
        <taxon>Zymoseptoria</taxon>
    </lineage>
</organism>
<keyword evidence="5" id="KW-1185">Reference proteome</keyword>
<evidence type="ECO:0000259" key="3">
    <source>
        <dbReference type="Pfam" id="PF13193"/>
    </source>
</evidence>
<dbReference type="Gene3D" id="3.40.50.12780">
    <property type="entry name" value="N-terminal domain of ligase-like"/>
    <property type="match status" value="1"/>
</dbReference>
<comment type="caution">
    <text evidence="4">The sequence shown here is derived from an EMBL/GenBank/DDBJ whole genome shotgun (WGS) entry which is preliminary data.</text>
</comment>
<accession>A0A0F4GYV0</accession>
<evidence type="ECO:0000259" key="2">
    <source>
        <dbReference type="Pfam" id="PF00501"/>
    </source>
</evidence>
<keyword evidence="1" id="KW-0472">Membrane</keyword>
<feature type="transmembrane region" description="Helical" evidence="1">
    <location>
        <begin position="71"/>
        <end position="95"/>
    </location>
</feature>
<dbReference type="AlphaFoldDB" id="A0A0F4GYV0"/>
<keyword evidence="4" id="KW-0436">Ligase</keyword>
<dbReference type="Pfam" id="PF13193">
    <property type="entry name" value="AMP-binding_C"/>
    <property type="match status" value="1"/>
</dbReference>
<evidence type="ECO:0000256" key="1">
    <source>
        <dbReference type="SAM" id="Phobius"/>
    </source>
</evidence>
<dbReference type="OrthoDB" id="6509636at2759"/>
<dbReference type="PROSITE" id="PS00455">
    <property type="entry name" value="AMP_BINDING"/>
    <property type="match status" value="1"/>
</dbReference>
<sequence length="559" mass="61749">MPWKSRWHLDIPPCSLPTYLFGSATAQLDDKPVIIDGEQPEYNLSLHSYREWSKRLAVGLKRAGFKPGDRLLLFSGNTIFFSVVQFATIMAGGIFTGANPTYVAREVAYQLKDSGATFFIVGEANLDAGLAAAKEVNLPLDSVFSFDNGIPAFDGKAQGAGGLKSWTSLVASPRDGASYKWEEFKTHEQMNRCCVLNYSSGTTGLPKGVELSHYNYVANCMQVIYVYQLKSDYKDWQKRARGIAFLPMYHAYGQTYAGINYPKMGVPQYLMRKFDLITLCQWIEKYKVTGLSAVPPIVVALTKRPEVKKFDLSSLEEVGSGAAPLAKETTAEFETKFQGKVKVKQGWGMSEVTCSAMGWEPDMEALSGAVGELNPNVEAQIVDDNEKEVPIGERGELWVRGPNICVGYWRKPEETDKTFAPGRWLKTGDIAYRNGDGFLWIVDRKKELIKVKGLQVAPAELEGLLLDHPEVDDVAVVGVTINGDEAPRAYAVVKEGSKATPKGIAEWMAERVSRHKRLTGGVVLVKEIPKNPSGKLLRKELRERAAKEIGDGSGLQSKL</sequence>
<feature type="domain" description="AMP-binding enzyme C-terminal" evidence="3">
    <location>
        <begin position="460"/>
        <end position="535"/>
    </location>
</feature>
<evidence type="ECO:0000313" key="4">
    <source>
        <dbReference type="EMBL" id="KJY01396.1"/>
    </source>
</evidence>
<dbReference type="PANTHER" id="PTHR24096">
    <property type="entry name" value="LONG-CHAIN-FATTY-ACID--COA LIGASE"/>
    <property type="match status" value="1"/>
</dbReference>
<proteinExistence type="predicted"/>
<dbReference type="InterPro" id="IPR042099">
    <property type="entry name" value="ANL_N_sf"/>
</dbReference>
<protein>
    <submittedName>
        <fullName evidence="4">4-coumarate-CoA ligase like protein</fullName>
    </submittedName>
</protein>
<dbReference type="GO" id="GO:0016405">
    <property type="term" value="F:CoA-ligase activity"/>
    <property type="evidence" value="ECO:0007669"/>
    <property type="project" value="TreeGrafter"/>
</dbReference>
<dbReference type="InterPro" id="IPR045851">
    <property type="entry name" value="AMP-bd_C_sf"/>
</dbReference>
<dbReference type="InterPro" id="IPR025110">
    <property type="entry name" value="AMP-bd_C"/>
</dbReference>
<dbReference type="Gene3D" id="3.30.300.30">
    <property type="match status" value="1"/>
</dbReference>
<dbReference type="PANTHER" id="PTHR24096:SF424">
    <property type="entry name" value="ACETYL-COA SYNTHETASE-LIKE PROTEIN-RELATED"/>
    <property type="match status" value="1"/>
</dbReference>
<gene>
    <name evidence="4" type="ORF">TI39_contig292g00001</name>
</gene>
<dbReference type="CDD" id="cd05911">
    <property type="entry name" value="Firefly_Luc_like"/>
    <property type="match status" value="1"/>
</dbReference>
<evidence type="ECO:0000313" key="5">
    <source>
        <dbReference type="Proteomes" id="UP000033647"/>
    </source>
</evidence>
<dbReference type="InterPro" id="IPR000873">
    <property type="entry name" value="AMP-dep_synth/lig_dom"/>
</dbReference>
<feature type="domain" description="AMP-dependent synthetase/ligase" evidence="2">
    <location>
        <begin position="26"/>
        <end position="409"/>
    </location>
</feature>
<reference evidence="4 5" key="1">
    <citation type="submission" date="2015-03" db="EMBL/GenBank/DDBJ databases">
        <title>RNA-seq based gene annotation and comparative genomics of four Zymoseptoria species reveal species-specific pathogenicity related genes and transposable element activity.</title>
        <authorList>
            <person name="Grandaubert J."/>
            <person name="Bhattacharyya A."/>
            <person name="Stukenbrock E.H."/>
        </authorList>
    </citation>
    <scope>NUCLEOTIDE SEQUENCE [LARGE SCALE GENOMIC DNA]</scope>
    <source>
        <strain evidence="4 5">Zb18110</strain>
    </source>
</reference>
<name>A0A0F4GYV0_9PEZI</name>
<dbReference type="InterPro" id="IPR020845">
    <property type="entry name" value="AMP-binding_CS"/>
</dbReference>
<keyword evidence="1" id="KW-0812">Transmembrane</keyword>
<dbReference type="EMBL" id="LAFY01000284">
    <property type="protein sequence ID" value="KJY01396.1"/>
    <property type="molecule type" value="Genomic_DNA"/>
</dbReference>
<keyword evidence="1" id="KW-1133">Transmembrane helix</keyword>
<dbReference type="SUPFAM" id="SSF56801">
    <property type="entry name" value="Acetyl-CoA synthetase-like"/>
    <property type="match status" value="1"/>
</dbReference>